<dbReference type="AlphaFoldDB" id="A0A0C3S4B3"/>
<dbReference type="InterPro" id="IPR032675">
    <property type="entry name" value="LRR_dom_sf"/>
</dbReference>
<evidence type="ECO:0000313" key="2">
    <source>
        <dbReference type="Proteomes" id="UP000053257"/>
    </source>
</evidence>
<dbReference type="Gene3D" id="3.80.10.10">
    <property type="entry name" value="Ribonuclease Inhibitor"/>
    <property type="match status" value="1"/>
</dbReference>
<reference evidence="1 2" key="1">
    <citation type="journal article" date="2014" name="PLoS Genet.">
        <title>Analysis of the Phlebiopsis gigantea genome, transcriptome and secretome provides insight into its pioneer colonization strategies of wood.</title>
        <authorList>
            <person name="Hori C."/>
            <person name="Ishida T."/>
            <person name="Igarashi K."/>
            <person name="Samejima M."/>
            <person name="Suzuki H."/>
            <person name="Master E."/>
            <person name="Ferreira P."/>
            <person name="Ruiz-Duenas F.J."/>
            <person name="Held B."/>
            <person name="Canessa P."/>
            <person name="Larrondo L.F."/>
            <person name="Schmoll M."/>
            <person name="Druzhinina I.S."/>
            <person name="Kubicek C.P."/>
            <person name="Gaskell J.A."/>
            <person name="Kersten P."/>
            <person name="St John F."/>
            <person name="Glasner J."/>
            <person name="Sabat G."/>
            <person name="Splinter BonDurant S."/>
            <person name="Syed K."/>
            <person name="Yadav J."/>
            <person name="Mgbeahuruike A.C."/>
            <person name="Kovalchuk A."/>
            <person name="Asiegbu F.O."/>
            <person name="Lackner G."/>
            <person name="Hoffmeister D."/>
            <person name="Rencoret J."/>
            <person name="Gutierrez A."/>
            <person name="Sun H."/>
            <person name="Lindquist E."/>
            <person name="Barry K."/>
            <person name="Riley R."/>
            <person name="Grigoriev I.V."/>
            <person name="Henrissat B."/>
            <person name="Kues U."/>
            <person name="Berka R.M."/>
            <person name="Martinez A.T."/>
            <person name="Covert S.F."/>
            <person name="Blanchette R.A."/>
            <person name="Cullen D."/>
        </authorList>
    </citation>
    <scope>NUCLEOTIDE SEQUENCE [LARGE SCALE GENOMIC DNA]</scope>
    <source>
        <strain evidence="1 2">11061_1 CR5-6</strain>
    </source>
</reference>
<dbReference type="OrthoDB" id="2747316at2759"/>
<organism evidence="1 2">
    <name type="scientific">Phlebiopsis gigantea (strain 11061_1 CR5-6)</name>
    <name type="common">White-rot fungus</name>
    <name type="synonym">Peniophora gigantea</name>
    <dbReference type="NCBI Taxonomy" id="745531"/>
    <lineage>
        <taxon>Eukaryota</taxon>
        <taxon>Fungi</taxon>
        <taxon>Dikarya</taxon>
        <taxon>Basidiomycota</taxon>
        <taxon>Agaricomycotina</taxon>
        <taxon>Agaricomycetes</taxon>
        <taxon>Polyporales</taxon>
        <taxon>Phanerochaetaceae</taxon>
        <taxon>Phlebiopsis</taxon>
    </lineage>
</organism>
<name>A0A0C3S4B3_PHLG1</name>
<dbReference type="EMBL" id="KN840558">
    <property type="protein sequence ID" value="KIP04912.1"/>
    <property type="molecule type" value="Genomic_DNA"/>
</dbReference>
<dbReference type="Proteomes" id="UP000053257">
    <property type="component" value="Unassembled WGS sequence"/>
</dbReference>
<gene>
    <name evidence="1" type="ORF">PHLGIDRAFT_14865</name>
</gene>
<proteinExistence type="predicted"/>
<keyword evidence="2" id="KW-1185">Reference proteome</keyword>
<sequence length="529" mass="59431">MSNIPREIVARREFNRQQSISRLPNEVLCEIFLWTMASLPYGANYQWLKIFHVCHTWYVVATGYSLLWQTLSSSGGLECTKTLLQRSQSLPLRVYATFIPLQLLINIYGHPAYPRTFSKVIGTNLVSMTLLEQMSRIERLFISAGNNFWEYLRVQPPPCKLKTLGLDLKFCLDIYDRVFNANTDWIFSSPLPALRELYLNLGIPASGIIRASDLRLLQISVQKRGEYNPRDLIESIRQMPLLEAVDLQHTLFDINDDEELDAMFNVDAVQLPNIKYFSFADCDPVFTRFLRCVAFPVTAQVILGCDVFCPVGALSAVAAFGEKIAARERKRLGEPYRLRNLSVKTCVSGSTASERSLRFQSCVHGEPDCFCDISDRCTSPTLSLTLAYVNPSDDHEWDRLDGFSETLELLPLSDVEVLHIKSLDVYNTFKAHLGLLASAKVAGVAGPELPEDVHHFTVPAAPGEIHCELEAGLLGLMPKLKTICLDLTPESRVLGETVLTESDLEDMDTDVDTDDEGVLVDDHFLVKAE</sequence>
<accession>A0A0C3S4B3</accession>
<dbReference type="HOGENOM" id="CLU_523874_0_0_1"/>
<evidence type="ECO:0000313" key="1">
    <source>
        <dbReference type="EMBL" id="KIP04912.1"/>
    </source>
</evidence>
<protein>
    <submittedName>
        <fullName evidence="1">Uncharacterized protein</fullName>
    </submittedName>
</protein>